<protein>
    <submittedName>
        <fullName evidence="1">Uncharacterized protein</fullName>
    </submittedName>
</protein>
<accession>A0A0L9TV60</accession>
<name>A0A0L9TV60_PHAAN</name>
<sequence>MTSTPLPVLVHFNGTIFIEEKYSETYISSQTAWVTIVDTMNIVEVKQEFLNHFNMSALNQYQVELQYRLPIYICGGTAHYRSCIIYADDDLEAIFFMATKKLCKFMLRS</sequence>
<dbReference type="EMBL" id="CM003372">
    <property type="protein sequence ID" value="KOM34391.1"/>
    <property type="molecule type" value="Genomic_DNA"/>
</dbReference>
<dbReference type="Proteomes" id="UP000053144">
    <property type="component" value="Chromosome 2"/>
</dbReference>
<gene>
    <name evidence="1" type="ORF">LR48_Vigan02g054100</name>
</gene>
<reference evidence="2" key="1">
    <citation type="journal article" date="2015" name="Proc. Natl. Acad. Sci. U.S.A.">
        <title>Genome sequencing of adzuki bean (Vigna angularis) provides insight into high starch and low fat accumulation and domestication.</title>
        <authorList>
            <person name="Yang K."/>
            <person name="Tian Z."/>
            <person name="Chen C."/>
            <person name="Luo L."/>
            <person name="Zhao B."/>
            <person name="Wang Z."/>
            <person name="Yu L."/>
            <person name="Li Y."/>
            <person name="Sun Y."/>
            <person name="Li W."/>
            <person name="Chen Y."/>
            <person name="Li Y."/>
            <person name="Zhang Y."/>
            <person name="Ai D."/>
            <person name="Zhao J."/>
            <person name="Shang C."/>
            <person name="Ma Y."/>
            <person name="Wu B."/>
            <person name="Wang M."/>
            <person name="Gao L."/>
            <person name="Sun D."/>
            <person name="Zhang P."/>
            <person name="Guo F."/>
            <person name="Wang W."/>
            <person name="Li Y."/>
            <person name="Wang J."/>
            <person name="Varshney R.K."/>
            <person name="Wang J."/>
            <person name="Ling H.Q."/>
            <person name="Wan P."/>
        </authorList>
    </citation>
    <scope>NUCLEOTIDE SEQUENCE</scope>
    <source>
        <strain evidence="2">cv. Jingnong 6</strain>
    </source>
</reference>
<evidence type="ECO:0000313" key="2">
    <source>
        <dbReference type="Proteomes" id="UP000053144"/>
    </source>
</evidence>
<dbReference type="AlphaFoldDB" id="A0A0L9TV60"/>
<evidence type="ECO:0000313" key="1">
    <source>
        <dbReference type="EMBL" id="KOM34391.1"/>
    </source>
</evidence>
<dbReference type="Gramene" id="KOM34391">
    <property type="protein sequence ID" value="KOM34391"/>
    <property type="gene ID" value="LR48_Vigan02g054100"/>
</dbReference>
<organism evidence="1 2">
    <name type="scientific">Phaseolus angularis</name>
    <name type="common">Azuki bean</name>
    <name type="synonym">Vigna angularis</name>
    <dbReference type="NCBI Taxonomy" id="3914"/>
    <lineage>
        <taxon>Eukaryota</taxon>
        <taxon>Viridiplantae</taxon>
        <taxon>Streptophyta</taxon>
        <taxon>Embryophyta</taxon>
        <taxon>Tracheophyta</taxon>
        <taxon>Spermatophyta</taxon>
        <taxon>Magnoliopsida</taxon>
        <taxon>eudicotyledons</taxon>
        <taxon>Gunneridae</taxon>
        <taxon>Pentapetalae</taxon>
        <taxon>rosids</taxon>
        <taxon>fabids</taxon>
        <taxon>Fabales</taxon>
        <taxon>Fabaceae</taxon>
        <taxon>Papilionoideae</taxon>
        <taxon>50 kb inversion clade</taxon>
        <taxon>NPAAA clade</taxon>
        <taxon>indigoferoid/millettioid clade</taxon>
        <taxon>Phaseoleae</taxon>
        <taxon>Vigna</taxon>
    </lineage>
</organism>
<proteinExistence type="predicted"/>